<evidence type="ECO:0000256" key="3">
    <source>
        <dbReference type="ARBA" id="ARBA00022552"/>
    </source>
</evidence>
<proteinExistence type="predicted"/>
<dbReference type="SMART" id="SM00320">
    <property type="entry name" value="WD40"/>
    <property type="match status" value="2"/>
</dbReference>
<feature type="region of interest" description="Disordered" evidence="9">
    <location>
        <begin position="402"/>
        <end position="446"/>
    </location>
</feature>
<dbReference type="InterPro" id="IPR012952">
    <property type="entry name" value="BING4_C_dom"/>
</dbReference>
<feature type="compositionally biased region" description="Basic and acidic residues" evidence="9">
    <location>
        <begin position="424"/>
        <end position="435"/>
    </location>
</feature>
<feature type="repeat" description="WD" evidence="8">
    <location>
        <begin position="196"/>
        <end position="230"/>
    </location>
</feature>
<feature type="compositionally biased region" description="Basic and acidic residues" evidence="9">
    <location>
        <begin position="469"/>
        <end position="487"/>
    </location>
</feature>
<dbReference type="PANTHER" id="PTHR14085:SF3">
    <property type="entry name" value="WD REPEAT-CONTAINING PROTEIN 46"/>
    <property type="match status" value="1"/>
</dbReference>
<keyword evidence="3" id="KW-0698">rRNA processing</keyword>
<dbReference type="GO" id="GO:0032040">
    <property type="term" value="C:small-subunit processome"/>
    <property type="evidence" value="ECO:0007669"/>
    <property type="project" value="TreeGrafter"/>
</dbReference>
<comment type="subcellular location">
    <subcellularLocation>
        <location evidence="2">Nucleus</location>
        <location evidence="2">Nucleolus</location>
    </subcellularLocation>
</comment>
<dbReference type="SMART" id="SM01033">
    <property type="entry name" value="BING4CT"/>
    <property type="match status" value="1"/>
</dbReference>
<dbReference type="GO" id="GO:0000462">
    <property type="term" value="P:maturation of SSU-rRNA from tricistronic rRNA transcript (SSU-rRNA, 5.8S rRNA, LSU-rRNA)"/>
    <property type="evidence" value="ECO:0007669"/>
    <property type="project" value="TreeGrafter"/>
</dbReference>
<dbReference type="PROSITE" id="PS50082">
    <property type="entry name" value="WD_REPEATS_2"/>
    <property type="match status" value="1"/>
</dbReference>
<evidence type="ECO:0000313" key="13">
    <source>
        <dbReference type="Proteomes" id="UP001203297"/>
    </source>
</evidence>
<sequence>MEVEGDMDRTWRISQDEIVNSIGVEAARGRKELALDGGPYRVKYTRNGRHIAIVGQKGHTATFDWKTGTMHSELQLRETCRDITFLQDHSHYAVAQKKYVFIYDRDGVELHSLKSHIEPTRLEFLPFHWLLASVGNTGYLKYQDTSTGKLVAEHRTKLGACVTMTQNVHNAVIHLGHQNGTVTLWTPNLPHPAVRLLAHLGPVFSVSVDQSTGGRYMATAGVDGTVKLWDCRSWGEPLRSWTPRGSHAILAWSQRGCLAVASGGAINVYSRPSIYTPYPAPSPPPLYMTHPQPMKPHASLTFCPFQDVLAIGHAAGVSCILVPGAGEPNFDSSEADPFEGSKARREREVKSLLDKVPSDMITLNPEFLGGLAPPTKLTEGMDPGMIPFARRPRLDRLHVQGKADTAEDRLSDGMAVDSSADRGVVSKHDREEREKRKMRGKGKSLKRYLRKQRKNVIDPRAVALREHLAKQRAEGERTRVTVHDTSKSEQPSALNRFHYRP</sequence>
<keyword evidence="13" id="KW-1185">Reference proteome</keyword>
<accession>A0AAD4QK68</accession>
<evidence type="ECO:0000256" key="4">
    <source>
        <dbReference type="ARBA" id="ARBA00022574"/>
    </source>
</evidence>
<name>A0AAD4QK68_9AGAM</name>
<evidence type="ECO:0000256" key="9">
    <source>
        <dbReference type="SAM" id="MobiDB-lite"/>
    </source>
</evidence>
<evidence type="ECO:0000256" key="8">
    <source>
        <dbReference type="PROSITE-ProRule" id="PRU00221"/>
    </source>
</evidence>
<keyword evidence="6" id="KW-0539">Nucleus</keyword>
<keyword evidence="4 8" id="KW-0853">WD repeat</keyword>
<dbReference type="InterPro" id="IPR040315">
    <property type="entry name" value="WDR46/Utp7"/>
</dbReference>
<dbReference type="SUPFAM" id="SSF50978">
    <property type="entry name" value="WD40 repeat-like"/>
    <property type="match status" value="1"/>
</dbReference>
<dbReference type="PANTHER" id="PTHR14085">
    <property type="entry name" value="WD-REPEAT PROTEIN BING4"/>
    <property type="match status" value="1"/>
</dbReference>
<dbReference type="InterPro" id="IPR001680">
    <property type="entry name" value="WD40_rpt"/>
</dbReference>
<dbReference type="EMBL" id="WTXG01000014">
    <property type="protein sequence ID" value="KAI0301550.1"/>
    <property type="molecule type" value="Genomic_DNA"/>
</dbReference>
<evidence type="ECO:0000256" key="7">
    <source>
        <dbReference type="ARBA" id="ARBA00076453"/>
    </source>
</evidence>
<comment type="function">
    <text evidence="1">Involved in nucleolar processing of pre-18S ribosomal RNA.</text>
</comment>
<feature type="domain" description="BING4 C-terminal" evidence="10">
    <location>
        <begin position="286"/>
        <end position="365"/>
    </location>
</feature>
<feature type="compositionally biased region" description="Basic residues" evidence="9">
    <location>
        <begin position="436"/>
        <end position="446"/>
    </location>
</feature>
<dbReference type="Pfam" id="PF00400">
    <property type="entry name" value="WD40"/>
    <property type="match status" value="1"/>
</dbReference>
<dbReference type="InterPro" id="IPR015943">
    <property type="entry name" value="WD40/YVTN_repeat-like_dom_sf"/>
</dbReference>
<keyword evidence="5" id="KW-0677">Repeat</keyword>
<organism evidence="11 13">
    <name type="scientific">Multifurca ochricompacta</name>
    <dbReference type="NCBI Taxonomy" id="376703"/>
    <lineage>
        <taxon>Eukaryota</taxon>
        <taxon>Fungi</taxon>
        <taxon>Dikarya</taxon>
        <taxon>Basidiomycota</taxon>
        <taxon>Agaricomycotina</taxon>
        <taxon>Agaricomycetes</taxon>
        <taxon>Russulales</taxon>
        <taxon>Russulaceae</taxon>
        <taxon>Multifurca</taxon>
    </lineage>
</organism>
<dbReference type="AlphaFoldDB" id="A0AAD4QK68"/>
<dbReference type="Proteomes" id="UP001203297">
    <property type="component" value="Unassembled WGS sequence"/>
</dbReference>
<dbReference type="Pfam" id="PF08149">
    <property type="entry name" value="BING4CT"/>
    <property type="match status" value="1"/>
</dbReference>
<evidence type="ECO:0000259" key="10">
    <source>
        <dbReference type="SMART" id="SM01033"/>
    </source>
</evidence>
<dbReference type="FunFam" id="2.130.10.10:FF:000378">
    <property type="entry name" value="U3 small nucleolar RNA-associated protein 7"/>
    <property type="match status" value="1"/>
</dbReference>
<reference evidence="11" key="1">
    <citation type="journal article" date="2022" name="New Phytol.">
        <title>Evolutionary transition to the ectomycorrhizal habit in the genomes of a hyperdiverse lineage of mushroom-forming fungi.</title>
        <authorList>
            <person name="Looney B."/>
            <person name="Miyauchi S."/>
            <person name="Morin E."/>
            <person name="Drula E."/>
            <person name="Courty P.E."/>
            <person name="Kohler A."/>
            <person name="Kuo A."/>
            <person name="LaButti K."/>
            <person name="Pangilinan J."/>
            <person name="Lipzen A."/>
            <person name="Riley R."/>
            <person name="Andreopoulos W."/>
            <person name="He G."/>
            <person name="Johnson J."/>
            <person name="Nolan M."/>
            <person name="Tritt A."/>
            <person name="Barry K.W."/>
            <person name="Grigoriev I.V."/>
            <person name="Nagy L.G."/>
            <person name="Hibbett D."/>
            <person name="Henrissat B."/>
            <person name="Matheny P.B."/>
            <person name="Labbe J."/>
            <person name="Martin F.M."/>
        </authorList>
    </citation>
    <scope>NUCLEOTIDE SEQUENCE</scope>
    <source>
        <strain evidence="11">BPL690</strain>
    </source>
</reference>
<evidence type="ECO:0000256" key="1">
    <source>
        <dbReference type="ARBA" id="ARBA00004099"/>
    </source>
</evidence>
<gene>
    <name evidence="12" type="ORF">B0F90DRAFT_1718042</name>
    <name evidence="11" type="ORF">B0F90DRAFT_1762326</name>
</gene>
<evidence type="ECO:0000313" key="11">
    <source>
        <dbReference type="EMBL" id="KAI0293494.1"/>
    </source>
</evidence>
<dbReference type="GO" id="GO:0030686">
    <property type="term" value="C:90S preribosome"/>
    <property type="evidence" value="ECO:0007669"/>
    <property type="project" value="TreeGrafter"/>
</dbReference>
<protein>
    <recommendedName>
        <fullName evidence="7">U three protein 7</fullName>
    </recommendedName>
</protein>
<evidence type="ECO:0000256" key="2">
    <source>
        <dbReference type="ARBA" id="ARBA00004604"/>
    </source>
</evidence>
<dbReference type="InterPro" id="IPR036322">
    <property type="entry name" value="WD40_repeat_dom_sf"/>
</dbReference>
<comment type="caution">
    <text evidence="11">The sequence shown here is derived from an EMBL/GenBank/DDBJ whole genome shotgun (WGS) entry which is preliminary data.</text>
</comment>
<dbReference type="EMBL" id="WTXG01000094">
    <property type="protein sequence ID" value="KAI0293494.1"/>
    <property type="molecule type" value="Genomic_DNA"/>
</dbReference>
<dbReference type="PROSITE" id="PS50294">
    <property type="entry name" value="WD_REPEATS_REGION"/>
    <property type="match status" value="1"/>
</dbReference>
<evidence type="ECO:0000256" key="5">
    <source>
        <dbReference type="ARBA" id="ARBA00022737"/>
    </source>
</evidence>
<dbReference type="Gene3D" id="2.130.10.10">
    <property type="entry name" value="YVTN repeat-like/Quinoprotein amine dehydrogenase"/>
    <property type="match status" value="2"/>
</dbReference>
<feature type="region of interest" description="Disordered" evidence="9">
    <location>
        <begin position="469"/>
        <end position="501"/>
    </location>
</feature>
<evidence type="ECO:0000313" key="12">
    <source>
        <dbReference type="EMBL" id="KAI0301550.1"/>
    </source>
</evidence>
<evidence type="ECO:0000256" key="6">
    <source>
        <dbReference type="ARBA" id="ARBA00023242"/>
    </source>
</evidence>